<dbReference type="Pfam" id="PF13177">
    <property type="entry name" value="DNA_pol3_delta2"/>
    <property type="match status" value="1"/>
</dbReference>
<dbReference type="Gene3D" id="3.40.50.300">
    <property type="entry name" value="P-loop containing nucleotide triphosphate hydrolases"/>
    <property type="match status" value="1"/>
</dbReference>
<gene>
    <name evidence="8" type="ORF">F511_39674</name>
</gene>
<keyword evidence="9" id="KW-1185">Reference proteome</keyword>
<dbReference type="AlphaFoldDB" id="A0A2Z7A5I8"/>
<dbReference type="GO" id="GO:0005524">
    <property type="term" value="F:ATP binding"/>
    <property type="evidence" value="ECO:0007669"/>
    <property type="project" value="UniProtKB-KW"/>
</dbReference>
<evidence type="ECO:0000313" key="9">
    <source>
        <dbReference type="Proteomes" id="UP000250235"/>
    </source>
</evidence>
<dbReference type="Gene3D" id="1.10.8.60">
    <property type="match status" value="1"/>
</dbReference>
<organism evidence="8 9">
    <name type="scientific">Dorcoceras hygrometricum</name>
    <dbReference type="NCBI Taxonomy" id="472368"/>
    <lineage>
        <taxon>Eukaryota</taxon>
        <taxon>Viridiplantae</taxon>
        <taxon>Streptophyta</taxon>
        <taxon>Embryophyta</taxon>
        <taxon>Tracheophyta</taxon>
        <taxon>Spermatophyta</taxon>
        <taxon>Magnoliopsida</taxon>
        <taxon>eudicotyledons</taxon>
        <taxon>Gunneridae</taxon>
        <taxon>Pentapetalae</taxon>
        <taxon>asterids</taxon>
        <taxon>lamiids</taxon>
        <taxon>Lamiales</taxon>
        <taxon>Gesneriaceae</taxon>
        <taxon>Didymocarpoideae</taxon>
        <taxon>Trichosporeae</taxon>
        <taxon>Loxocarpinae</taxon>
        <taxon>Dorcoceras</taxon>
    </lineage>
</organism>
<evidence type="ECO:0000259" key="7">
    <source>
        <dbReference type="Pfam" id="PF23007"/>
    </source>
</evidence>
<dbReference type="Proteomes" id="UP000250235">
    <property type="component" value="Unassembled WGS sequence"/>
</dbReference>
<proteinExistence type="inferred from homology"/>
<evidence type="ECO:0000256" key="1">
    <source>
        <dbReference type="ARBA" id="ARBA00006360"/>
    </source>
</evidence>
<dbReference type="SUPFAM" id="SSF52540">
    <property type="entry name" value="P-loop containing nucleoside triphosphate hydrolases"/>
    <property type="match status" value="1"/>
</dbReference>
<dbReference type="OrthoDB" id="1899087at2759"/>
<evidence type="ECO:0000259" key="6">
    <source>
        <dbReference type="Pfam" id="PF22608"/>
    </source>
</evidence>
<dbReference type="Pfam" id="PF22608">
    <property type="entry name" value="DNAX_ATPase_lid"/>
    <property type="match status" value="1"/>
</dbReference>
<dbReference type="InterPro" id="IPR012763">
    <property type="entry name" value="DNA_pol_III_sug/sutau_N"/>
</dbReference>
<feature type="domain" description="DNA polymerase III subunit gamma/tau helical lid" evidence="6">
    <location>
        <begin position="483"/>
        <end position="523"/>
    </location>
</feature>
<dbReference type="FunFam" id="1.10.8.60:FF:000013">
    <property type="entry name" value="DNA polymerase III subunit gamma/tau"/>
    <property type="match status" value="1"/>
</dbReference>
<keyword evidence="5" id="KW-0067">ATP-binding</keyword>
<dbReference type="InterPro" id="IPR050238">
    <property type="entry name" value="DNA_Rep/Repair_Clamp_Loader"/>
</dbReference>
<dbReference type="GO" id="GO:0003887">
    <property type="term" value="F:DNA-directed DNA polymerase activity"/>
    <property type="evidence" value="ECO:0007669"/>
    <property type="project" value="InterPro"/>
</dbReference>
<dbReference type="NCBIfam" id="TIGR02397">
    <property type="entry name" value="dnaX_nterm"/>
    <property type="match status" value="1"/>
</dbReference>
<evidence type="ECO:0000256" key="5">
    <source>
        <dbReference type="ARBA" id="ARBA00022840"/>
    </source>
</evidence>
<accession>A0A2Z7A5I8</accession>
<dbReference type="EMBL" id="KV018539">
    <property type="protein sequence ID" value="KZV16838.1"/>
    <property type="molecule type" value="Genomic_DNA"/>
</dbReference>
<dbReference type="InterPro" id="IPR054506">
    <property type="entry name" value="DnaA_N-like_STI"/>
</dbReference>
<dbReference type="Pfam" id="PF23007">
    <property type="entry name" value="DnaA_N-like_STI"/>
    <property type="match status" value="1"/>
</dbReference>
<evidence type="ECO:0000313" key="8">
    <source>
        <dbReference type="EMBL" id="KZV16838.1"/>
    </source>
</evidence>
<dbReference type="GO" id="GO:0006281">
    <property type="term" value="P:DNA repair"/>
    <property type="evidence" value="ECO:0007669"/>
    <property type="project" value="TreeGrafter"/>
</dbReference>
<keyword evidence="2" id="KW-0479">Metal-binding</keyword>
<sequence length="1099" mass="122739">MDGRRHSVDVPISRALIALRRVRSLRDPSTNSMSKLSSQADNINWEKNSNNPIIFGVENGHKEGNIYTIFSGLGRSRVVLGEERHVSDDELYSSIRRGDSRLVSPETFGELIENTGLTTIKPDFVDVSDASSLNQEIGCKSTTLSESYCKNCREKVKEFVSRTPSSYLDEPEVGSKQAEKRSFGGSVRKCWRMRRENLSRVTDGDDIVDHVGFQAFAASDFKREFSSYQMSLVGNKDGGVVEFGGCGISSCLSKTLKNRDSNVPHDAEEQFLLLGNSGQVLPIEEKLDWKRKNEDFTPHWESPRNLCQKFLPKSFNDLVGQNMVTRSLLNAICQGRIVSSYLFHGPRGIGKTSASRIFAAALNCISPDFDKPCGLCHDCVLFLSGKSQDIREVDSAKINIAEKLRILIKDADIPPVFSRFKVYIIDQCHLLLGETWAAILSKLEELPRQVVFIMVTPELDKLPRCAITKSQKYHFQKLKDVDIAIRLEKICAKEGLEFDRDALNLVATKSNGSLREAEMMLDQLSLLGKKITTALVYEANGIVSDDELLDLLYLALSSDASNTVKRSRELMGLRIDPLQLVSQLANLIMDILAGKCPVGLSKVKRKLFDTHNYAEKQLRMSKNQTTWLTAALLQLSCADMSYNEDSSRPSLRTLHPQGDFCRTSTGECLKHLVTSACGNVENGKTGILDAGVTLELVWRKATGMCRPCSLKKFLQKRGKLVSVRLTPQGVAVVELEFTNPKHVHKTEKSWKMIASALQPVLGYNVELRINLANAKRYIKFKNPPFFLFRCSRSLRSEFSTESGNSPLESFESPTNKCVEMCSHECESQISYTCCHGEEMVTTIRSADGNALSICVHTPMAQRALPKSTESKNPVGADPVNKEINSRCTNSMTLKPDILHRSRKPWRLPCWRAATFPFRKSTRSVLGKCVYLITLAMSLFDLQDVCIAIGSIATLDLPMVVDLIGIYGLKGPYCTLTTTNWFLQALSVIPRGSWGDVARRFTMIRWAVHSRPSLSSHTPPPRVAGIRFGQFDEENPFVQNLSVLLVQADKGISVLVVDRIGDIYRSLPRRADVIVTTVGARHKCQQGSGFEPPMYVDNCY</sequence>
<name>A0A2Z7A5I8_9LAMI</name>
<dbReference type="InterPro" id="IPR027417">
    <property type="entry name" value="P-loop_NTPase"/>
</dbReference>
<dbReference type="GO" id="GO:0003689">
    <property type="term" value="F:DNA clamp loader activity"/>
    <property type="evidence" value="ECO:0007669"/>
    <property type="project" value="TreeGrafter"/>
</dbReference>
<dbReference type="PANTHER" id="PTHR11669">
    <property type="entry name" value="REPLICATION FACTOR C / DNA POLYMERASE III GAMMA-TAU SUBUNIT"/>
    <property type="match status" value="1"/>
</dbReference>
<comment type="similarity">
    <text evidence="1">Belongs to the DnaX/STICHEL family.</text>
</comment>
<dbReference type="InterPro" id="IPR045085">
    <property type="entry name" value="HLD_clamp_pol_III_gamma_tau"/>
</dbReference>
<dbReference type="CDD" id="cd18137">
    <property type="entry name" value="HLD_clamp_pol_III_gamma_tau"/>
    <property type="match status" value="1"/>
</dbReference>
<evidence type="ECO:0000256" key="2">
    <source>
        <dbReference type="ARBA" id="ARBA00022723"/>
    </source>
</evidence>
<dbReference type="PANTHER" id="PTHR11669:SF0">
    <property type="entry name" value="PROTEIN STICHEL-LIKE 2"/>
    <property type="match status" value="1"/>
</dbReference>
<evidence type="ECO:0000256" key="4">
    <source>
        <dbReference type="ARBA" id="ARBA00022833"/>
    </source>
</evidence>
<dbReference type="GO" id="GO:0006261">
    <property type="term" value="P:DNA-templated DNA replication"/>
    <property type="evidence" value="ECO:0007669"/>
    <property type="project" value="TreeGrafter"/>
</dbReference>
<protein>
    <submittedName>
        <fullName evidence="8">Protein STICHEL-like 2</fullName>
    </submittedName>
</protein>
<dbReference type="GO" id="GO:0009360">
    <property type="term" value="C:DNA polymerase III complex"/>
    <property type="evidence" value="ECO:0007669"/>
    <property type="project" value="InterPro"/>
</dbReference>
<dbReference type="GO" id="GO:0005663">
    <property type="term" value="C:DNA replication factor C complex"/>
    <property type="evidence" value="ECO:0007669"/>
    <property type="project" value="TreeGrafter"/>
</dbReference>
<reference evidence="8 9" key="1">
    <citation type="journal article" date="2015" name="Proc. Natl. Acad. Sci. U.S.A.">
        <title>The resurrection genome of Boea hygrometrica: A blueprint for survival of dehydration.</title>
        <authorList>
            <person name="Xiao L."/>
            <person name="Yang G."/>
            <person name="Zhang L."/>
            <person name="Yang X."/>
            <person name="Zhao S."/>
            <person name="Ji Z."/>
            <person name="Zhou Q."/>
            <person name="Hu M."/>
            <person name="Wang Y."/>
            <person name="Chen M."/>
            <person name="Xu Y."/>
            <person name="Jin H."/>
            <person name="Xiao X."/>
            <person name="Hu G."/>
            <person name="Bao F."/>
            <person name="Hu Y."/>
            <person name="Wan P."/>
            <person name="Li L."/>
            <person name="Deng X."/>
            <person name="Kuang T."/>
            <person name="Xiang C."/>
            <person name="Zhu J.K."/>
            <person name="Oliver M.J."/>
            <person name="He Y."/>
        </authorList>
    </citation>
    <scope>NUCLEOTIDE SEQUENCE [LARGE SCALE GENOMIC DNA]</scope>
    <source>
        <strain evidence="9">cv. XS01</strain>
    </source>
</reference>
<evidence type="ECO:0000256" key="3">
    <source>
        <dbReference type="ARBA" id="ARBA00022741"/>
    </source>
</evidence>
<feature type="domain" description="STICHEL DnaA-N-like alpha-beta" evidence="7">
    <location>
        <begin position="693"/>
        <end position="771"/>
    </location>
</feature>
<keyword evidence="4" id="KW-0862">Zinc</keyword>
<keyword evidence="3" id="KW-0547">Nucleotide-binding</keyword>
<dbReference type="GO" id="GO:0046872">
    <property type="term" value="F:metal ion binding"/>
    <property type="evidence" value="ECO:0007669"/>
    <property type="project" value="UniProtKB-KW"/>
</dbReference>